<dbReference type="EMBL" id="BMDI01000001">
    <property type="protein sequence ID" value="GGI17996.1"/>
    <property type="molecule type" value="Genomic_DNA"/>
</dbReference>
<reference evidence="4" key="1">
    <citation type="journal article" date="2019" name="Int. J. Syst. Evol. Microbiol.">
        <title>The Global Catalogue of Microorganisms (GCM) 10K type strain sequencing project: providing services to taxonomists for standard genome sequencing and annotation.</title>
        <authorList>
            <consortium name="The Broad Institute Genomics Platform"/>
            <consortium name="The Broad Institute Genome Sequencing Center for Infectious Disease"/>
            <person name="Wu L."/>
            <person name="Ma J."/>
        </authorList>
    </citation>
    <scope>NUCLEOTIDE SEQUENCE [LARGE SCALE GENOMIC DNA]</scope>
    <source>
        <strain evidence="4">CCM 2767</strain>
    </source>
</reference>
<evidence type="ECO:0000313" key="3">
    <source>
        <dbReference type="EMBL" id="GGI17996.1"/>
    </source>
</evidence>
<dbReference type="InterPro" id="IPR005119">
    <property type="entry name" value="LysR_subst-bd"/>
</dbReference>
<dbReference type="Gene3D" id="3.40.190.10">
    <property type="entry name" value="Periplasmic binding protein-like II"/>
    <property type="match status" value="2"/>
</dbReference>
<dbReference type="PANTHER" id="PTHR30537">
    <property type="entry name" value="HTH-TYPE TRANSCRIPTIONAL REGULATOR"/>
    <property type="match status" value="1"/>
</dbReference>
<dbReference type="GO" id="GO:0043565">
    <property type="term" value="F:sequence-specific DNA binding"/>
    <property type="evidence" value="ECO:0007669"/>
    <property type="project" value="TreeGrafter"/>
</dbReference>
<feature type="domain" description="LysR substrate-binding" evidence="2">
    <location>
        <begin position="6"/>
        <end position="187"/>
    </location>
</feature>
<keyword evidence="4" id="KW-1185">Reference proteome</keyword>
<dbReference type="GO" id="GO:0003700">
    <property type="term" value="F:DNA-binding transcription factor activity"/>
    <property type="evidence" value="ECO:0007669"/>
    <property type="project" value="TreeGrafter"/>
</dbReference>
<accession>A0A8J3AWP9</accession>
<dbReference type="InterPro" id="IPR058163">
    <property type="entry name" value="LysR-type_TF_proteobact-type"/>
</dbReference>
<organism evidence="3 4">
    <name type="scientific">Oxalicibacterium faecigallinarum</name>
    <dbReference type="NCBI Taxonomy" id="573741"/>
    <lineage>
        <taxon>Bacteria</taxon>
        <taxon>Pseudomonadati</taxon>
        <taxon>Pseudomonadota</taxon>
        <taxon>Betaproteobacteria</taxon>
        <taxon>Burkholderiales</taxon>
        <taxon>Oxalobacteraceae</taxon>
        <taxon>Oxalicibacterium</taxon>
    </lineage>
</organism>
<comment type="similarity">
    <text evidence="1">Belongs to the LysR transcriptional regulatory family.</text>
</comment>
<dbReference type="SUPFAM" id="SSF53850">
    <property type="entry name" value="Periplasmic binding protein-like II"/>
    <property type="match status" value="1"/>
</dbReference>
<evidence type="ECO:0000313" key="4">
    <source>
        <dbReference type="Proteomes" id="UP000642180"/>
    </source>
</evidence>
<sequence length="202" mass="22611">MMELVLADHYVDHIREEIDVSIRFAQQLEPGLVARRIACVPLRFCAAPSYLTQRGVPQQPEDLQAHQCLLFRSPMDGRLLGWGFLRHGVRFEPRLNPAMISNDIDSLARFAVDGAGIARLGAFIADPLIAQGLLVPLFEVEQGKRKKGKADGARADIEPLTFYACYQDRRAANGKLRLFLDYLLESMPPAWQLQVKDGTSPP</sequence>
<dbReference type="AlphaFoldDB" id="A0A8J3AWP9"/>
<dbReference type="CDD" id="cd08422">
    <property type="entry name" value="PBP2_CrgA_like"/>
    <property type="match status" value="1"/>
</dbReference>
<proteinExistence type="inferred from homology"/>
<evidence type="ECO:0000259" key="2">
    <source>
        <dbReference type="Pfam" id="PF03466"/>
    </source>
</evidence>
<dbReference type="PANTHER" id="PTHR30537:SF17">
    <property type="entry name" value="LYSR-FAMILY REGULATORY PROTEIN"/>
    <property type="match status" value="1"/>
</dbReference>
<dbReference type="Pfam" id="PF03466">
    <property type="entry name" value="LysR_substrate"/>
    <property type="match status" value="1"/>
</dbReference>
<gene>
    <name evidence="3" type="ORF">GCM10008066_11780</name>
</gene>
<name>A0A8J3AWP9_9BURK</name>
<comment type="caution">
    <text evidence="3">The sequence shown here is derived from an EMBL/GenBank/DDBJ whole genome shotgun (WGS) entry which is preliminary data.</text>
</comment>
<dbReference type="Proteomes" id="UP000642180">
    <property type="component" value="Unassembled WGS sequence"/>
</dbReference>
<protein>
    <recommendedName>
        <fullName evidence="2">LysR substrate-binding domain-containing protein</fullName>
    </recommendedName>
</protein>
<dbReference type="GO" id="GO:0006351">
    <property type="term" value="P:DNA-templated transcription"/>
    <property type="evidence" value="ECO:0007669"/>
    <property type="project" value="TreeGrafter"/>
</dbReference>
<evidence type="ECO:0000256" key="1">
    <source>
        <dbReference type="ARBA" id="ARBA00009437"/>
    </source>
</evidence>